<accession>A0ACB5SBC4</accession>
<sequence>MDATVTLTNAIRTSFVERLRFFFPKYDDSITSKYRAPHVELGEFNNNEVEQFIDFLDDPQHKALTRLMYIPIASSAYTEQATCGICNQAFTTRIHVPVKLRCGCTYGESCVMAHLSSCVRVASCNPVGGAALGQAVVTTCPCPTPWCKQPWVPLHEWAQMRRHHPGHDEQSWLQEFEWMHKAKFLDIMWTRWVELALNTPEESRTVIIIRDDKAAIATAHLGIMCPNYRREVAGRQSHVWGLPIVQGGFIVNYLAKFFEQLTGEVFNLNETTVKHFTVAIVSHWMCHLHELQQHYFDDETVLVLRGYTDRLIKHTLVLMRINMKMLF</sequence>
<evidence type="ECO:0000313" key="2">
    <source>
        <dbReference type="Proteomes" id="UP001165186"/>
    </source>
</evidence>
<dbReference type="EMBL" id="BSXG01000064">
    <property type="protein sequence ID" value="GME33434.1"/>
    <property type="molecule type" value="Genomic_DNA"/>
</dbReference>
<proteinExistence type="predicted"/>
<reference evidence="1" key="1">
    <citation type="submission" date="2024-09" db="EMBL/GenBank/DDBJ databases">
        <title>Draft Genome Sequences of Neofusicoccum parvum.</title>
        <authorList>
            <person name="Ashida A."/>
            <person name="Camagna M."/>
            <person name="Tanaka A."/>
            <person name="Takemoto D."/>
        </authorList>
    </citation>
    <scope>NUCLEOTIDE SEQUENCE</scope>
    <source>
        <strain evidence="1">PPO83</strain>
    </source>
</reference>
<gene>
    <name evidence="1" type="primary">g370</name>
    <name evidence="1" type="ORF">NpPPO83_00000370</name>
</gene>
<organism evidence="1 2">
    <name type="scientific">Neofusicoccum parvum</name>
    <dbReference type="NCBI Taxonomy" id="310453"/>
    <lineage>
        <taxon>Eukaryota</taxon>
        <taxon>Fungi</taxon>
        <taxon>Dikarya</taxon>
        <taxon>Ascomycota</taxon>
        <taxon>Pezizomycotina</taxon>
        <taxon>Dothideomycetes</taxon>
        <taxon>Dothideomycetes incertae sedis</taxon>
        <taxon>Botryosphaeriales</taxon>
        <taxon>Botryosphaeriaceae</taxon>
        <taxon>Neofusicoccum</taxon>
    </lineage>
</organism>
<dbReference type="Proteomes" id="UP001165186">
    <property type="component" value="Unassembled WGS sequence"/>
</dbReference>
<protein>
    <submittedName>
        <fullName evidence="1">Uncharacterized protein</fullName>
    </submittedName>
</protein>
<evidence type="ECO:0000313" key="1">
    <source>
        <dbReference type="EMBL" id="GME33434.1"/>
    </source>
</evidence>
<comment type="caution">
    <text evidence="1">The sequence shown here is derived from an EMBL/GenBank/DDBJ whole genome shotgun (WGS) entry which is preliminary data.</text>
</comment>
<keyword evidence="2" id="KW-1185">Reference proteome</keyword>
<name>A0ACB5SBC4_9PEZI</name>